<dbReference type="HAMAP" id="MF_00433">
    <property type="entry name" value="Cytb6_f_PetL"/>
    <property type="match status" value="1"/>
</dbReference>
<evidence type="ECO:0000256" key="4">
    <source>
        <dbReference type="ARBA" id="ARBA00022982"/>
    </source>
</evidence>
<dbReference type="RefSeq" id="YP_009106523.1">
    <property type="nucleotide sequence ID" value="NC_025545.1"/>
</dbReference>
<comment type="subunit">
    <text evidence="9 10">The 4 large subunits of the cytochrome b6-f complex are cytochrome b6, subunit IV (17 kDa polypeptide, PetD), cytochrome f and the Rieske protein, while the 4 small subunits are PetG, PetL, PetM and PetN. The complex functions as a dimer.</text>
</comment>
<evidence type="ECO:0000256" key="1">
    <source>
        <dbReference type="ARBA" id="ARBA00004167"/>
    </source>
</evidence>
<keyword evidence="11" id="KW-0934">Plastid</keyword>
<name>A0A097KQ84_BOTBR</name>
<dbReference type="GeneID" id="22160886"/>
<dbReference type="EMBL" id="KM462884">
    <property type="protein sequence ID" value="AIT95327.1"/>
    <property type="molecule type" value="Genomic_DNA"/>
</dbReference>
<evidence type="ECO:0000256" key="8">
    <source>
        <dbReference type="ARBA" id="ARBA00025197"/>
    </source>
</evidence>
<dbReference type="InterPro" id="IPR007802">
    <property type="entry name" value="Cyt_b6/f_cplx_su6"/>
</dbReference>
<proteinExistence type="inferred from homology"/>
<accession>A0A097KQ84</accession>
<gene>
    <name evidence="10 11" type="primary">petL</name>
</gene>
<keyword evidence="11" id="KW-0150">Chloroplast</keyword>
<reference evidence="11" key="1">
    <citation type="journal article" date="2014" name="BMC Evol. Biol.">
        <title>Chloroplast phylogenomic analysis resolves deep-level relationships within the green algal class Trebouxiophyceae.</title>
        <authorList>
            <person name="Lemieux C."/>
            <person name="Otis C."/>
            <person name="Turmel M."/>
        </authorList>
    </citation>
    <scope>NUCLEOTIDE SEQUENCE</scope>
</reference>
<geneLocation type="chloroplast" evidence="11"/>
<keyword evidence="4 10" id="KW-0249">Electron transport</keyword>
<evidence type="ECO:0000313" key="11">
    <source>
        <dbReference type="EMBL" id="AIT95327.1"/>
    </source>
</evidence>
<comment type="function">
    <text evidence="8 10">Component of the cytochrome b6-f complex, which mediates electron transfer between photosystem II (PSII) and photosystem I (PSI), cyclic electron flow around PSI, and state transitions. PetL is important for photoautotrophic growth as well as for electron transfer efficiency and stability of the cytochrome b6-f complex.</text>
</comment>
<comment type="similarity">
    <text evidence="10">Belongs to the PetL family.</text>
</comment>
<organism evidence="11">
    <name type="scientific">Botryococcus braunii</name>
    <name type="common">Green alga</name>
    <dbReference type="NCBI Taxonomy" id="38881"/>
    <lineage>
        <taxon>Eukaryota</taxon>
        <taxon>Viridiplantae</taxon>
        <taxon>Chlorophyta</taxon>
        <taxon>core chlorophytes</taxon>
        <taxon>Trebouxiophyceae</taxon>
        <taxon>Trebouxiophyceae incertae sedis</taxon>
        <taxon>Elliptochloris clade</taxon>
        <taxon>Botryococcus</taxon>
    </lineage>
</organism>
<keyword evidence="3 10" id="KW-0812">Transmembrane</keyword>
<keyword evidence="2 10" id="KW-0813">Transport</keyword>
<evidence type="ECO:0000256" key="2">
    <source>
        <dbReference type="ARBA" id="ARBA00022448"/>
    </source>
</evidence>
<dbReference type="GO" id="GO:0009055">
    <property type="term" value="F:electron transfer activity"/>
    <property type="evidence" value="ECO:0007669"/>
    <property type="project" value="InterPro"/>
</dbReference>
<evidence type="ECO:0000256" key="9">
    <source>
        <dbReference type="ARBA" id="ARBA00025834"/>
    </source>
</evidence>
<dbReference type="AlphaFoldDB" id="A0A097KQ84"/>
<keyword evidence="10" id="KW-0602">Photosynthesis</keyword>
<sequence>MLAIPFYLGFLMAFTLATVAIYLALVKIELI</sequence>
<comment type="subcellular location">
    <subcellularLocation>
        <location evidence="1">Membrane</location>
        <topology evidence="1">Single-pass membrane protein</topology>
    </subcellularLocation>
    <subcellularLocation>
        <location evidence="10">Plastid</location>
        <location evidence="10">Chloroplast thylakoid membrane</location>
        <topology evidence="10">Single-pass membrane protein</topology>
    </subcellularLocation>
</comment>
<dbReference type="GO" id="GO:0009512">
    <property type="term" value="C:cytochrome b6f complex"/>
    <property type="evidence" value="ECO:0007669"/>
    <property type="project" value="InterPro"/>
</dbReference>
<dbReference type="GO" id="GO:0009535">
    <property type="term" value="C:chloroplast thylakoid membrane"/>
    <property type="evidence" value="ECO:0007669"/>
    <property type="project" value="UniProtKB-SubCell"/>
</dbReference>
<evidence type="ECO:0000256" key="3">
    <source>
        <dbReference type="ARBA" id="ARBA00022692"/>
    </source>
</evidence>
<evidence type="ECO:0000256" key="5">
    <source>
        <dbReference type="ARBA" id="ARBA00022989"/>
    </source>
</evidence>
<keyword evidence="6 10" id="KW-0793">Thylakoid</keyword>
<feature type="transmembrane region" description="Helical" evidence="10">
    <location>
        <begin position="6"/>
        <end position="25"/>
    </location>
</feature>
<keyword evidence="5 10" id="KW-1133">Transmembrane helix</keyword>
<keyword evidence="7 10" id="KW-0472">Membrane</keyword>
<evidence type="ECO:0000256" key="6">
    <source>
        <dbReference type="ARBA" id="ARBA00023078"/>
    </source>
</evidence>
<evidence type="ECO:0000256" key="7">
    <source>
        <dbReference type="ARBA" id="ARBA00023136"/>
    </source>
</evidence>
<dbReference type="GO" id="GO:0015979">
    <property type="term" value="P:photosynthesis"/>
    <property type="evidence" value="ECO:0007669"/>
    <property type="project" value="UniProtKB-KW"/>
</dbReference>
<evidence type="ECO:0000256" key="10">
    <source>
        <dbReference type="HAMAP-Rule" id="MF_00433"/>
    </source>
</evidence>
<protein>
    <recommendedName>
        <fullName evidence="10">Cytochrome b6-f complex subunit 6</fullName>
    </recommendedName>
    <alternativeName>
        <fullName evidence="10">Cytochrome b6-f complex subunit PetL</fullName>
    </alternativeName>
    <alternativeName>
        <fullName evidence="10">Cytochrome b6-f complex subunit VI</fullName>
    </alternativeName>
</protein>